<evidence type="ECO:0000313" key="2">
    <source>
        <dbReference type="Proteomes" id="UP000012112"/>
    </source>
</evidence>
<gene>
    <name evidence="1" type="ORF">LEP1GSC172_0352</name>
</gene>
<dbReference type="Proteomes" id="UP000012112">
    <property type="component" value="Unassembled WGS sequence"/>
</dbReference>
<dbReference type="EMBL" id="AKWD02000057">
    <property type="protein sequence ID" value="EMO52375.1"/>
    <property type="molecule type" value="Genomic_DNA"/>
</dbReference>
<sequence length="41" mass="4976">MFFFFWLALKSGKVILSQKIFFKTQGLKEQSSFYKLLCFFK</sequence>
<dbReference type="AlphaFoldDB" id="M6V659"/>
<proteinExistence type="predicted"/>
<protein>
    <submittedName>
        <fullName evidence="1">Uncharacterized protein</fullName>
    </submittedName>
</protein>
<reference evidence="1 2" key="1">
    <citation type="submission" date="2013-01" db="EMBL/GenBank/DDBJ databases">
        <authorList>
            <person name="Harkins D.M."/>
            <person name="Durkin A.S."/>
            <person name="Brinkac L.M."/>
            <person name="Haft D.H."/>
            <person name="Selengut J.D."/>
            <person name="Sanka R."/>
            <person name="DePew J."/>
            <person name="Purushe J."/>
            <person name="Matthias M.A."/>
            <person name="Vinetz J.M."/>
            <person name="Sutton G.G."/>
            <person name="Nierman W.C."/>
            <person name="Fouts D.E."/>
        </authorList>
    </citation>
    <scope>NUCLEOTIDE SEQUENCE [LARGE SCALE GENOMIC DNA]</scope>
    <source>
        <strain evidence="1 2">HAI1536</strain>
    </source>
</reference>
<accession>M6V659</accession>
<evidence type="ECO:0000313" key="1">
    <source>
        <dbReference type="EMBL" id="EMO52375.1"/>
    </source>
</evidence>
<name>M6V659_9LEPT</name>
<comment type="caution">
    <text evidence="1">The sequence shown here is derived from an EMBL/GenBank/DDBJ whole genome shotgun (WGS) entry which is preliminary data.</text>
</comment>
<organism evidence="1 2">
    <name type="scientific">Leptospira noguchii</name>
    <dbReference type="NCBI Taxonomy" id="28182"/>
    <lineage>
        <taxon>Bacteria</taxon>
        <taxon>Pseudomonadati</taxon>
        <taxon>Spirochaetota</taxon>
        <taxon>Spirochaetia</taxon>
        <taxon>Leptospirales</taxon>
        <taxon>Leptospiraceae</taxon>
        <taxon>Leptospira</taxon>
    </lineage>
</organism>